<keyword evidence="10" id="KW-0408">Iron</keyword>
<comment type="pathway">
    <text evidence="14">Amino-acid biosynthesis.</text>
</comment>
<dbReference type="SUPFAM" id="SSF56235">
    <property type="entry name" value="N-terminal nucleophile aminohydrolases (Ntn hydrolases)"/>
    <property type="match status" value="1"/>
</dbReference>
<dbReference type="GO" id="GO:0046872">
    <property type="term" value="F:metal ion binding"/>
    <property type="evidence" value="ECO:0007669"/>
    <property type="project" value="UniProtKB-KW"/>
</dbReference>
<evidence type="ECO:0000256" key="5">
    <source>
        <dbReference type="ARBA" id="ARBA00022630"/>
    </source>
</evidence>
<keyword evidence="9" id="KW-0560">Oxidoreductase</keyword>
<keyword evidence="6" id="KW-0288">FMN</keyword>
<reference evidence="16" key="1">
    <citation type="journal article" date="2015" name="Nature">
        <title>Complex archaea that bridge the gap between prokaryotes and eukaryotes.</title>
        <authorList>
            <person name="Spang A."/>
            <person name="Saw J.H."/>
            <person name="Jorgensen S.L."/>
            <person name="Zaremba-Niedzwiedzka K."/>
            <person name="Martijn J."/>
            <person name="Lind A.E."/>
            <person name="van Eijk R."/>
            <person name="Schleper C."/>
            <person name="Guy L."/>
            <person name="Ettema T.J."/>
        </authorList>
    </citation>
    <scope>NUCLEOTIDE SEQUENCE</scope>
</reference>
<keyword evidence="8" id="KW-0315">Glutamine amidotransferase</keyword>
<protein>
    <recommendedName>
        <fullName evidence="15">Glutamine amidotransferase type-2 domain-containing protein</fullName>
    </recommendedName>
</protein>
<dbReference type="InterPro" id="IPR017932">
    <property type="entry name" value="GATase_2_dom"/>
</dbReference>
<dbReference type="Gene3D" id="3.60.20.10">
    <property type="entry name" value="Glutamine Phosphoribosylpyrophosphate, subunit 1, domain 1"/>
    <property type="match status" value="1"/>
</dbReference>
<keyword evidence="11" id="KW-0411">Iron-sulfur</keyword>
<evidence type="ECO:0000256" key="3">
    <source>
        <dbReference type="ARBA" id="ARBA00009716"/>
    </source>
</evidence>
<keyword evidence="4" id="KW-0028">Amino-acid biosynthesis</keyword>
<evidence type="ECO:0000256" key="9">
    <source>
        <dbReference type="ARBA" id="ARBA00023002"/>
    </source>
</evidence>
<dbReference type="InterPro" id="IPR050711">
    <property type="entry name" value="ET-N_metabolism_enzyme"/>
</dbReference>
<dbReference type="PROSITE" id="PS51278">
    <property type="entry name" value="GATASE_TYPE_2"/>
    <property type="match status" value="1"/>
</dbReference>
<name>A0A0F9JVG5_9ZZZZ</name>
<evidence type="ECO:0000256" key="10">
    <source>
        <dbReference type="ARBA" id="ARBA00023004"/>
    </source>
</evidence>
<dbReference type="GO" id="GO:0051538">
    <property type="term" value="F:3 iron, 4 sulfur cluster binding"/>
    <property type="evidence" value="ECO:0007669"/>
    <property type="project" value="UniProtKB-KW"/>
</dbReference>
<organism evidence="16">
    <name type="scientific">marine sediment metagenome</name>
    <dbReference type="NCBI Taxonomy" id="412755"/>
    <lineage>
        <taxon>unclassified sequences</taxon>
        <taxon>metagenomes</taxon>
        <taxon>ecological metagenomes</taxon>
    </lineage>
</organism>
<evidence type="ECO:0000256" key="8">
    <source>
        <dbReference type="ARBA" id="ARBA00022962"/>
    </source>
</evidence>
<keyword evidence="13" id="KW-0003">3Fe-4S</keyword>
<dbReference type="GO" id="GO:0015930">
    <property type="term" value="F:glutamate synthase activity"/>
    <property type="evidence" value="ECO:0007669"/>
    <property type="project" value="TreeGrafter"/>
</dbReference>
<gene>
    <name evidence="16" type="ORF">LCGC14_1481060</name>
</gene>
<sequence>MSQPTETNQGLYRPQFEKDNCGFGLIAQMDDKASHWLIETAVEALGNLTHRGAIGADGKTGDGCGLLLKKPDGFFKAIAAEHGYQLSSHYAVGMVFLSTDEAKAKTAQDAVEKGIVKQGLELVGWRDVPVDAQAACGAQALESLPVMRHVFVNAPNGMSEQDFERNLYIARRLAEKAVTTDSDFYITSLSSHVVSY</sequence>
<accession>A0A0F9JVG5</accession>
<evidence type="ECO:0000256" key="1">
    <source>
        <dbReference type="ARBA" id="ARBA00001917"/>
    </source>
</evidence>
<comment type="cofactor">
    <cofactor evidence="1">
        <name>FMN</name>
        <dbReference type="ChEBI" id="CHEBI:58210"/>
    </cofactor>
</comment>
<feature type="domain" description="Glutamine amidotransferase type-2" evidence="15">
    <location>
        <begin position="21"/>
        <end position="196"/>
    </location>
</feature>
<evidence type="ECO:0000256" key="7">
    <source>
        <dbReference type="ARBA" id="ARBA00022723"/>
    </source>
</evidence>
<evidence type="ECO:0000256" key="13">
    <source>
        <dbReference type="ARBA" id="ARBA00023291"/>
    </source>
</evidence>
<dbReference type="PANTHER" id="PTHR11938:SF148">
    <property type="entry name" value="GLUTAMATE SYNTHASE [NADPH] LARGE CHAIN"/>
    <property type="match status" value="1"/>
</dbReference>
<comment type="caution">
    <text evidence="16">The sequence shown here is derived from an EMBL/GenBank/DDBJ whole genome shotgun (WGS) entry which is preliminary data.</text>
</comment>
<comment type="similarity">
    <text evidence="3">Belongs to the glutamate synthase family.</text>
</comment>
<dbReference type="Pfam" id="PF00310">
    <property type="entry name" value="GATase_2"/>
    <property type="match status" value="1"/>
</dbReference>
<dbReference type="PANTHER" id="PTHR11938">
    <property type="entry name" value="FAD NADPH DEHYDROGENASE/OXIDOREDUCTASE"/>
    <property type="match status" value="1"/>
</dbReference>
<evidence type="ECO:0000256" key="11">
    <source>
        <dbReference type="ARBA" id="ARBA00023014"/>
    </source>
</evidence>
<evidence type="ECO:0000256" key="2">
    <source>
        <dbReference type="ARBA" id="ARBA00001927"/>
    </source>
</evidence>
<evidence type="ECO:0000313" key="16">
    <source>
        <dbReference type="EMBL" id="KKM66446.1"/>
    </source>
</evidence>
<proteinExistence type="inferred from homology"/>
<comment type="cofactor">
    <cofactor evidence="2">
        <name>[3Fe-4S] cluster</name>
        <dbReference type="ChEBI" id="CHEBI:21137"/>
    </cofactor>
</comment>
<keyword evidence="5" id="KW-0285">Flavoprotein</keyword>
<dbReference type="InterPro" id="IPR029055">
    <property type="entry name" value="Ntn_hydrolases_N"/>
</dbReference>
<dbReference type="GO" id="GO:0006537">
    <property type="term" value="P:glutamate biosynthetic process"/>
    <property type="evidence" value="ECO:0007669"/>
    <property type="project" value="UniProtKB-KW"/>
</dbReference>
<evidence type="ECO:0000256" key="14">
    <source>
        <dbReference type="ARBA" id="ARBA00029440"/>
    </source>
</evidence>
<evidence type="ECO:0000256" key="6">
    <source>
        <dbReference type="ARBA" id="ARBA00022643"/>
    </source>
</evidence>
<dbReference type="AlphaFoldDB" id="A0A0F9JVG5"/>
<evidence type="ECO:0000256" key="12">
    <source>
        <dbReference type="ARBA" id="ARBA00023164"/>
    </source>
</evidence>
<evidence type="ECO:0000259" key="15">
    <source>
        <dbReference type="PROSITE" id="PS51278"/>
    </source>
</evidence>
<keyword evidence="12" id="KW-0314">Glutamate biosynthesis</keyword>
<dbReference type="EMBL" id="LAZR01010530">
    <property type="protein sequence ID" value="KKM66446.1"/>
    <property type="molecule type" value="Genomic_DNA"/>
</dbReference>
<feature type="non-terminal residue" evidence="16">
    <location>
        <position position="196"/>
    </location>
</feature>
<dbReference type="GO" id="GO:0019676">
    <property type="term" value="P:ammonia assimilation cycle"/>
    <property type="evidence" value="ECO:0007669"/>
    <property type="project" value="TreeGrafter"/>
</dbReference>
<evidence type="ECO:0000256" key="4">
    <source>
        <dbReference type="ARBA" id="ARBA00022605"/>
    </source>
</evidence>
<keyword evidence="7" id="KW-0479">Metal-binding</keyword>